<sequence>MREMCMMVWQNGYDANTAYTVRYDACKRCCVDGQALYLPFPLYLLCRVLLGLVYSCVSEVLLVHPLLVLAYLMVLTHLLVMGHKRYVFTRNDGTRRLNFVASGRRSITYHGGSYASIFYACWKFYYY</sequence>
<reference evidence="2" key="1">
    <citation type="journal article" date="2020" name="New Phytol.">
        <title>Comparative genomics reveals dynamic genome evolution in host specialist ectomycorrhizal fungi.</title>
        <authorList>
            <person name="Lofgren L.A."/>
            <person name="Nguyen N.H."/>
            <person name="Vilgalys R."/>
            <person name="Ruytinx J."/>
            <person name="Liao H.L."/>
            <person name="Branco S."/>
            <person name="Kuo A."/>
            <person name="LaButti K."/>
            <person name="Lipzen A."/>
            <person name="Andreopoulos W."/>
            <person name="Pangilinan J."/>
            <person name="Riley R."/>
            <person name="Hundley H."/>
            <person name="Na H."/>
            <person name="Barry K."/>
            <person name="Grigoriev I.V."/>
            <person name="Stajich J.E."/>
            <person name="Kennedy P.G."/>
        </authorList>
    </citation>
    <scope>NUCLEOTIDE SEQUENCE</scope>
    <source>
        <strain evidence="2">FC203</strain>
    </source>
</reference>
<dbReference type="RefSeq" id="XP_041228250.1">
    <property type="nucleotide sequence ID" value="XM_041370675.1"/>
</dbReference>
<evidence type="ECO:0000313" key="3">
    <source>
        <dbReference type="Proteomes" id="UP001195769"/>
    </source>
</evidence>
<accession>A0AAD4EAN7</accession>
<dbReference type="GeneID" id="64664973"/>
<evidence type="ECO:0000256" key="1">
    <source>
        <dbReference type="SAM" id="Phobius"/>
    </source>
</evidence>
<comment type="caution">
    <text evidence="2">The sequence shown here is derived from an EMBL/GenBank/DDBJ whole genome shotgun (WGS) entry which is preliminary data.</text>
</comment>
<gene>
    <name evidence="2" type="ORF">F5891DRAFT_147628</name>
</gene>
<feature type="transmembrane region" description="Helical" evidence="1">
    <location>
        <begin position="60"/>
        <end position="80"/>
    </location>
</feature>
<name>A0AAD4EAN7_9AGAM</name>
<protein>
    <submittedName>
        <fullName evidence="2">Uncharacterized protein</fullName>
    </submittedName>
</protein>
<keyword evidence="1" id="KW-1133">Transmembrane helix</keyword>
<dbReference type="Proteomes" id="UP001195769">
    <property type="component" value="Unassembled WGS sequence"/>
</dbReference>
<dbReference type="AlphaFoldDB" id="A0AAD4EAN7"/>
<dbReference type="EMBL" id="JABBWK010000016">
    <property type="protein sequence ID" value="KAG1902675.1"/>
    <property type="molecule type" value="Genomic_DNA"/>
</dbReference>
<keyword evidence="1" id="KW-0472">Membrane</keyword>
<keyword evidence="3" id="KW-1185">Reference proteome</keyword>
<proteinExistence type="predicted"/>
<keyword evidence="1" id="KW-0812">Transmembrane</keyword>
<evidence type="ECO:0000313" key="2">
    <source>
        <dbReference type="EMBL" id="KAG1902675.1"/>
    </source>
</evidence>
<feature type="transmembrane region" description="Helical" evidence="1">
    <location>
        <begin position="35"/>
        <end position="54"/>
    </location>
</feature>
<organism evidence="2 3">
    <name type="scientific">Suillus fuscotomentosus</name>
    <dbReference type="NCBI Taxonomy" id="1912939"/>
    <lineage>
        <taxon>Eukaryota</taxon>
        <taxon>Fungi</taxon>
        <taxon>Dikarya</taxon>
        <taxon>Basidiomycota</taxon>
        <taxon>Agaricomycotina</taxon>
        <taxon>Agaricomycetes</taxon>
        <taxon>Agaricomycetidae</taxon>
        <taxon>Boletales</taxon>
        <taxon>Suillineae</taxon>
        <taxon>Suillaceae</taxon>
        <taxon>Suillus</taxon>
    </lineage>
</organism>